<feature type="chain" id="PRO_5035289623" description="CRAL-TRIO domain-containing protein" evidence="1">
    <location>
        <begin position="25"/>
        <end position="229"/>
    </location>
</feature>
<dbReference type="PANTHER" id="PTHR23324">
    <property type="entry name" value="SEC14 RELATED PROTEIN"/>
    <property type="match status" value="1"/>
</dbReference>
<sequence>MTISSYAIFLLPILSALMFTQTRAQLLEEEVPAELQHLLHWDLDTWKPPQEISEKFPYYLSGFDADNRPIWVLEFGKWDIPTILARGSKWEKALDKHVDQWLWKMYDSIGMRSDPEDPVKEAVVIIDMDGYNLKQINSAKSVAFIIRKMRDITLTLRFAYGAYAINTNFFGQTLLNILRPIMGKDFEKLEVYGTNPARYRPILLRHIPRDQLAEWYGGVKGFKPLWVSG</sequence>
<organism evidence="3 4">
    <name type="scientific">Allacma fusca</name>
    <dbReference type="NCBI Taxonomy" id="39272"/>
    <lineage>
        <taxon>Eukaryota</taxon>
        <taxon>Metazoa</taxon>
        <taxon>Ecdysozoa</taxon>
        <taxon>Arthropoda</taxon>
        <taxon>Hexapoda</taxon>
        <taxon>Collembola</taxon>
        <taxon>Symphypleona</taxon>
        <taxon>Sminthuridae</taxon>
        <taxon>Allacma</taxon>
    </lineage>
</organism>
<keyword evidence="4" id="KW-1185">Reference proteome</keyword>
<name>A0A8J2J4S8_9HEXA</name>
<reference evidence="3" key="1">
    <citation type="submission" date="2021-06" db="EMBL/GenBank/DDBJ databases">
        <authorList>
            <person name="Hodson N. C."/>
            <person name="Mongue J. A."/>
            <person name="Jaron S. K."/>
        </authorList>
    </citation>
    <scope>NUCLEOTIDE SEQUENCE</scope>
</reference>
<keyword evidence="1" id="KW-0732">Signal</keyword>
<dbReference type="InterPro" id="IPR051064">
    <property type="entry name" value="SEC14/CRAL-TRIO_domain"/>
</dbReference>
<dbReference type="GO" id="GO:0005737">
    <property type="term" value="C:cytoplasm"/>
    <property type="evidence" value="ECO:0007669"/>
    <property type="project" value="TreeGrafter"/>
</dbReference>
<evidence type="ECO:0000256" key="1">
    <source>
        <dbReference type="SAM" id="SignalP"/>
    </source>
</evidence>
<comment type="caution">
    <text evidence="3">The sequence shown here is derived from an EMBL/GenBank/DDBJ whole genome shotgun (WGS) entry which is preliminary data.</text>
</comment>
<dbReference type="PROSITE" id="PS50191">
    <property type="entry name" value="CRAL_TRIO"/>
    <property type="match status" value="1"/>
</dbReference>
<feature type="domain" description="CRAL-TRIO" evidence="2">
    <location>
        <begin position="48"/>
        <end position="224"/>
    </location>
</feature>
<dbReference type="Proteomes" id="UP000708208">
    <property type="component" value="Unassembled WGS sequence"/>
</dbReference>
<proteinExistence type="predicted"/>
<evidence type="ECO:0000313" key="3">
    <source>
        <dbReference type="EMBL" id="CAG7639351.1"/>
    </source>
</evidence>
<dbReference type="Pfam" id="PF00650">
    <property type="entry name" value="CRAL_TRIO"/>
    <property type="match status" value="1"/>
</dbReference>
<dbReference type="EMBL" id="CAJVCH010001527">
    <property type="protein sequence ID" value="CAG7639351.1"/>
    <property type="molecule type" value="Genomic_DNA"/>
</dbReference>
<dbReference type="InterPro" id="IPR001251">
    <property type="entry name" value="CRAL-TRIO_dom"/>
</dbReference>
<protein>
    <recommendedName>
        <fullName evidence="2">CRAL-TRIO domain-containing protein</fullName>
    </recommendedName>
</protein>
<dbReference type="PANTHER" id="PTHR23324:SF83">
    <property type="entry name" value="SEC14-LIKE PROTEIN 2"/>
    <property type="match status" value="1"/>
</dbReference>
<dbReference type="AlphaFoldDB" id="A0A8J2J4S8"/>
<feature type="signal peptide" evidence="1">
    <location>
        <begin position="1"/>
        <end position="24"/>
    </location>
</feature>
<dbReference type="CDD" id="cd00170">
    <property type="entry name" value="SEC14"/>
    <property type="match status" value="1"/>
</dbReference>
<gene>
    <name evidence="3" type="ORF">AFUS01_LOCUS359</name>
</gene>
<evidence type="ECO:0000259" key="2">
    <source>
        <dbReference type="PROSITE" id="PS50191"/>
    </source>
</evidence>
<evidence type="ECO:0000313" key="4">
    <source>
        <dbReference type="Proteomes" id="UP000708208"/>
    </source>
</evidence>
<accession>A0A8J2J4S8</accession>